<name>A0A199V3X9_ANACO</name>
<evidence type="ECO:0000256" key="2">
    <source>
        <dbReference type="ARBA" id="ARBA00022946"/>
    </source>
</evidence>
<feature type="repeat" description="PPR" evidence="3">
    <location>
        <begin position="115"/>
        <end position="149"/>
    </location>
</feature>
<dbReference type="PANTHER" id="PTHR47926:SF364">
    <property type="entry name" value="PENTATRICOPEPTIDE REPEAT-CONTAINING PROTEIN"/>
    <property type="match status" value="1"/>
</dbReference>
<evidence type="ECO:0000313" key="6">
    <source>
        <dbReference type="Proteomes" id="UP000092600"/>
    </source>
</evidence>
<dbReference type="GO" id="GO:0003723">
    <property type="term" value="F:RNA binding"/>
    <property type="evidence" value="ECO:0007669"/>
    <property type="project" value="InterPro"/>
</dbReference>
<dbReference type="AlphaFoldDB" id="A0A199V3X9"/>
<evidence type="ECO:0000313" key="5">
    <source>
        <dbReference type="EMBL" id="OAY71565.1"/>
    </source>
</evidence>
<dbReference type="Pfam" id="PF01535">
    <property type="entry name" value="PPR"/>
    <property type="match status" value="6"/>
</dbReference>
<accession>A0A199V3X9</accession>
<dbReference type="EMBL" id="LSRQ01003426">
    <property type="protein sequence ID" value="OAY71565.1"/>
    <property type="molecule type" value="Genomic_DNA"/>
</dbReference>
<dbReference type="InterPro" id="IPR046848">
    <property type="entry name" value="E_motif"/>
</dbReference>
<feature type="region of interest" description="Disordered" evidence="4">
    <location>
        <begin position="40"/>
        <end position="60"/>
    </location>
</feature>
<feature type="compositionally biased region" description="Acidic residues" evidence="4">
    <location>
        <begin position="990"/>
        <end position="1002"/>
    </location>
</feature>
<dbReference type="FunFam" id="1.25.40.10:FF:000031">
    <property type="entry name" value="Pentatricopeptide repeat-containing protein mitochondrial"/>
    <property type="match status" value="1"/>
</dbReference>
<organism evidence="5 6">
    <name type="scientific">Ananas comosus</name>
    <name type="common">Pineapple</name>
    <name type="synonym">Ananas ananas</name>
    <dbReference type="NCBI Taxonomy" id="4615"/>
    <lineage>
        <taxon>Eukaryota</taxon>
        <taxon>Viridiplantae</taxon>
        <taxon>Streptophyta</taxon>
        <taxon>Embryophyta</taxon>
        <taxon>Tracheophyta</taxon>
        <taxon>Spermatophyta</taxon>
        <taxon>Magnoliopsida</taxon>
        <taxon>Liliopsida</taxon>
        <taxon>Poales</taxon>
        <taxon>Bromeliaceae</taxon>
        <taxon>Bromelioideae</taxon>
        <taxon>Ananas</taxon>
    </lineage>
</organism>
<evidence type="ECO:0000256" key="3">
    <source>
        <dbReference type="PROSITE-ProRule" id="PRU00708"/>
    </source>
</evidence>
<feature type="region of interest" description="Disordered" evidence="4">
    <location>
        <begin position="942"/>
        <end position="1002"/>
    </location>
</feature>
<dbReference type="InterPro" id="IPR046960">
    <property type="entry name" value="PPR_At4g14850-like_plant"/>
</dbReference>
<keyword evidence="2" id="KW-0809">Transit peptide</keyword>
<sequence>MIISFSPHTSSLRPLHLLQNHPRTPFHPLFRYKKPTAAPPHPLEPLSLPEHSHAERLRSSVKSKSVEEAMELLAEMKRKGVRPGVALESMLVDLLMKSDRVGDAFDVFGEMPERNVVAWTSMISGCVRNGRCGVGFSLFVEMMESGLLPNDFSLNAALAACAHMAALRLGEQVHSLIVRLGLESDCRNGNSLIDFYSRCGLISNAKAVFDRMPELDLVSYTSLISGLCTNESFESAVWVFDRMVRHGLEPNEHTIASILTACGLPLGEQIHGYMIKTMIAQSVYSASALIDLYSRNNEFESASTVFQHLEPKNVVSWNSMIASCVRNEQVEDALQLFVEMVIDGLNANEFAFATAIGACGLSSESGEFGRQLHGSAIKHNMMSDIRVYNALLSMYGRGGRIKEMESVIAEIEYPDVVSWSAAISGYFQNGFDKRSTSALCRMHSMNYRPNESRKAIPLSCPQIGVRSRYFHWKCIDMYSKCGCIRDAKFAFDAMPTHDVTSWNSLIHGYAHHGHAKEALKVFNKMEPNGVMPDQLTFVGILAGFSHAGLVDEAEKYFKLMTDRYSIEPSPSHYACMIDMMGRSGRIEEALCMINSMPCEADIVIWKALLGSCRLHRNLEAGKIALEKVMQLSRKDSAGYVLMSNLHAMHGEWSDADRVRRKMDDMGVKKDAGWSWIEVKNEVHTFVARDTSHPKSALLYQRLRELLVLMKDEGYSPVLGTLSDDLLIRILLLDLFGCKKKLNLRILLTTCPLVTKISLYKHLNPISHCIIEIKKYLPTLRATNFIFRNADIEFLEPIPPRDLQFQLARPHPTHLISWITRAEAIIQRWRQNLNYRFLWPISSRLKIFASCPRFIATAGRDSSVSLISSKDGKLPGGGTRPPFMACILLPKQMLKPANDNIYIRRNGYDELPRASARLVISKEIPLVIWPDENRRTEIMVSEAKRQTGTAREAEAEAGPLDELGAEGVEAGGPWWAPGDSRSFRSSRAGEEALDGDGEEEAAA</sequence>
<feature type="repeat" description="PPR" evidence="3">
    <location>
        <begin position="313"/>
        <end position="347"/>
    </location>
</feature>
<dbReference type="Pfam" id="PF20431">
    <property type="entry name" value="E_motif"/>
    <property type="match status" value="1"/>
</dbReference>
<dbReference type="FunFam" id="1.25.40.10:FF:000366">
    <property type="entry name" value="Pentatricopeptide (PPR) repeat-containing protein"/>
    <property type="match status" value="1"/>
</dbReference>
<evidence type="ECO:0000256" key="4">
    <source>
        <dbReference type="SAM" id="MobiDB-lite"/>
    </source>
</evidence>
<dbReference type="InterPro" id="IPR011990">
    <property type="entry name" value="TPR-like_helical_dom_sf"/>
</dbReference>
<dbReference type="FunFam" id="1.25.40.10:FF:000285">
    <property type="entry name" value="Pentatricopeptide repeat-containing protein, chloroplastic"/>
    <property type="match status" value="1"/>
</dbReference>
<dbReference type="Pfam" id="PF13041">
    <property type="entry name" value="PPR_2"/>
    <property type="match status" value="4"/>
</dbReference>
<dbReference type="PANTHER" id="PTHR47926">
    <property type="entry name" value="PENTATRICOPEPTIDE REPEAT-CONTAINING PROTEIN"/>
    <property type="match status" value="1"/>
</dbReference>
<feature type="repeat" description="PPR" evidence="3">
    <location>
        <begin position="498"/>
        <end position="532"/>
    </location>
</feature>
<gene>
    <name evidence="5" type="ORF">ACMD2_21673</name>
</gene>
<dbReference type="PROSITE" id="PS51375">
    <property type="entry name" value="PPR"/>
    <property type="match status" value="6"/>
</dbReference>
<dbReference type="GO" id="GO:0009451">
    <property type="term" value="P:RNA modification"/>
    <property type="evidence" value="ECO:0007669"/>
    <property type="project" value="InterPro"/>
</dbReference>
<dbReference type="InterPro" id="IPR002885">
    <property type="entry name" value="PPR_rpt"/>
</dbReference>
<dbReference type="Proteomes" id="UP000092600">
    <property type="component" value="Unassembled WGS sequence"/>
</dbReference>
<dbReference type="FunFam" id="1.25.40.10:FF:000344">
    <property type="entry name" value="Pentatricopeptide repeat-containing protein"/>
    <property type="match status" value="1"/>
</dbReference>
<feature type="repeat" description="PPR" evidence="3">
    <location>
        <begin position="384"/>
        <end position="418"/>
    </location>
</feature>
<dbReference type="NCBIfam" id="TIGR00756">
    <property type="entry name" value="PPR"/>
    <property type="match status" value="7"/>
</dbReference>
<protein>
    <submittedName>
        <fullName evidence="5">Pentatricopeptide repeat-containing protein</fullName>
    </submittedName>
</protein>
<feature type="repeat" description="PPR" evidence="3">
    <location>
        <begin position="49"/>
        <end position="83"/>
    </location>
</feature>
<comment type="caution">
    <text evidence="5">The sequence shown here is derived from an EMBL/GenBank/DDBJ whole genome shotgun (WGS) entry which is preliminary data.</text>
</comment>
<dbReference type="Gene3D" id="1.25.40.10">
    <property type="entry name" value="Tetratricopeptide repeat domain"/>
    <property type="match status" value="5"/>
</dbReference>
<keyword evidence="1" id="KW-0677">Repeat</keyword>
<proteinExistence type="predicted"/>
<feature type="repeat" description="PPR" evidence="3">
    <location>
        <begin position="216"/>
        <end position="250"/>
    </location>
</feature>
<reference evidence="5 6" key="1">
    <citation type="journal article" date="2016" name="DNA Res.">
        <title>The draft genome of MD-2 pineapple using hybrid error correction of long reads.</title>
        <authorList>
            <person name="Redwan R.M."/>
            <person name="Saidin A."/>
            <person name="Kumar S.V."/>
        </authorList>
    </citation>
    <scope>NUCLEOTIDE SEQUENCE [LARGE SCALE GENOMIC DNA]</scope>
    <source>
        <strain evidence="6">cv. MD2</strain>
        <tissue evidence="5">Leaf</tissue>
    </source>
</reference>
<evidence type="ECO:0000256" key="1">
    <source>
        <dbReference type="ARBA" id="ARBA00022737"/>
    </source>
</evidence>